<dbReference type="AlphaFoldDB" id="A0A8J5UKJ0"/>
<dbReference type="InterPro" id="IPR035522">
    <property type="entry name" value="Sho1_SH3"/>
</dbReference>
<evidence type="ECO:0000256" key="3">
    <source>
        <dbReference type="ARBA" id="ARBA00016255"/>
    </source>
</evidence>
<dbReference type="PROSITE" id="PS50002">
    <property type="entry name" value="SH3"/>
    <property type="match status" value="1"/>
</dbReference>
<evidence type="ECO:0000256" key="8">
    <source>
        <dbReference type="ARBA" id="ARBA00022989"/>
    </source>
</evidence>
<evidence type="ECO:0000256" key="9">
    <source>
        <dbReference type="ARBA" id="ARBA00023016"/>
    </source>
</evidence>
<dbReference type="GeneID" id="73471297"/>
<dbReference type="EMBL" id="JAGSYN010000186">
    <property type="protein sequence ID" value="KAG7661997.1"/>
    <property type="molecule type" value="Genomic_DNA"/>
</dbReference>
<evidence type="ECO:0000256" key="11">
    <source>
        <dbReference type="ARBA" id="ARBA00029697"/>
    </source>
</evidence>
<dbReference type="GO" id="GO:0030833">
    <property type="term" value="P:regulation of actin filament polymerization"/>
    <property type="evidence" value="ECO:0007669"/>
    <property type="project" value="TreeGrafter"/>
</dbReference>
<dbReference type="RefSeq" id="XP_049262230.1">
    <property type="nucleotide sequence ID" value="XM_049408463.1"/>
</dbReference>
<dbReference type="CDD" id="cd11855">
    <property type="entry name" value="SH3_Sho1p"/>
    <property type="match status" value="1"/>
</dbReference>
<evidence type="ECO:0000256" key="12">
    <source>
        <dbReference type="ARBA" id="ARBA00030785"/>
    </source>
</evidence>
<dbReference type="GO" id="GO:0007232">
    <property type="term" value="P:osmosensory signaling pathway via Sho1 osmosensor"/>
    <property type="evidence" value="ECO:0007669"/>
    <property type="project" value="UniProtKB-ARBA"/>
</dbReference>
<name>A0A8J5UKJ0_9ASCO</name>
<sequence>MGFSLSNFTGDPFAFTTVSFGILAWVIALGGAAASDQSKFPRFSWWGIVYELLIIIVIFVLYCNNNIELYKFMLVGLVSIAFAYSTNSINYLIYEKSSANLACAAGSILLSILFILWIMYFGGHPESPTNQFIDSFGIKNQSSPHEKLATRSTSGHANGLMKNDYNDESDNEYRRYVSPVHLPDQQQPVASITASGGAPPATAAKQYMSSSQLNGLEKSADAQSRDLTKNTNKRDTIYTESESGTGITFRYKAKALYSYDANPEDINEISFTKDEILEVDDIDGKWWQARKANGQLGICPSNYVKLLDA</sequence>
<gene>
    <name evidence="17" type="ORF">J8A68_004497</name>
</gene>
<keyword evidence="7 15" id="KW-0812">Transmembrane</keyword>
<dbReference type="FunFam" id="2.30.30.40:FF:000213">
    <property type="entry name" value="High osmolarity signaling protein SHO1"/>
    <property type="match status" value="1"/>
</dbReference>
<feature type="transmembrane region" description="Helical" evidence="15">
    <location>
        <begin position="101"/>
        <end position="122"/>
    </location>
</feature>
<comment type="similarity">
    <text evidence="2">Belongs to the SHO1 family.</text>
</comment>
<keyword evidence="8 15" id="KW-1133">Transmembrane helix</keyword>
<evidence type="ECO:0000256" key="10">
    <source>
        <dbReference type="ARBA" id="ARBA00023136"/>
    </source>
</evidence>
<organism evidence="17 18">
    <name type="scientific">[Candida] subhashii</name>
    <dbReference type="NCBI Taxonomy" id="561895"/>
    <lineage>
        <taxon>Eukaryota</taxon>
        <taxon>Fungi</taxon>
        <taxon>Dikarya</taxon>
        <taxon>Ascomycota</taxon>
        <taxon>Saccharomycotina</taxon>
        <taxon>Pichiomycetes</taxon>
        <taxon>Debaryomycetaceae</taxon>
        <taxon>Spathaspora</taxon>
    </lineage>
</organism>
<evidence type="ECO:0000256" key="1">
    <source>
        <dbReference type="ARBA" id="ARBA00004651"/>
    </source>
</evidence>
<evidence type="ECO:0000256" key="7">
    <source>
        <dbReference type="ARBA" id="ARBA00022692"/>
    </source>
</evidence>
<evidence type="ECO:0000313" key="17">
    <source>
        <dbReference type="EMBL" id="KAG7661997.1"/>
    </source>
</evidence>
<dbReference type="OrthoDB" id="5983572at2759"/>
<comment type="subcellular location">
    <subcellularLocation>
        <location evidence="1">Cell membrane</location>
        <topology evidence="1">Multi-pass membrane protein</topology>
    </subcellularLocation>
</comment>
<dbReference type="InterPro" id="IPR001452">
    <property type="entry name" value="SH3_domain"/>
</dbReference>
<dbReference type="Proteomes" id="UP000694255">
    <property type="component" value="Unassembled WGS sequence"/>
</dbReference>
<keyword evidence="6" id="KW-1003">Cell membrane</keyword>
<dbReference type="Pfam" id="PF00018">
    <property type="entry name" value="SH3_1"/>
    <property type="match status" value="1"/>
</dbReference>
<evidence type="ECO:0000313" key="18">
    <source>
        <dbReference type="Proteomes" id="UP000694255"/>
    </source>
</evidence>
<dbReference type="PANTHER" id="PTHR15735:SF20">
    <property type="entry name" value="HIGH OSMOLARITY SIGNALING PROTEIN SHO1"/>
    <property type="match status" value="1"/>
</dbReference>
<feature type="transmembrane region" description="Helical" evidence="15">
    <location>
        <begin position="43"/>
        <end position="62"/>
    </location>
</feature>
<evidence type="ECO:0000256" key="15">
    <source>
        <dbReference type="SAM" id="Phobius"/>
    </source>
</evidence>
<keyword evidence="10 15" id="KW-0472">Membrane</keyword>
<dbReference type="GO" id="GO:0005886">
    <property type="term" value="C:plasma membrane"/>
    <property type="evidence" value="ECO:0007669"/>
    <property type="project" value="UniProtKB-SubCell"/>
</dbReference>
<evidence type="ECO:0000256" key="13">
    <source>
        <dbReference type="PROSITE-ProRule" id="PRU00192"/>
    </source>
</evidence>
<evidence type="ECO:0000256" key="4">
    <source>
        <dbReference type="ARBA" id="ARBA00017350"/>
    </source>
</evidence>
<feature type="compositionally biased region" description="Basic and acidic residues" evidence="14">
    <location>
        <begin position="218"/>
        <end position="236"/>
    </location>
</feature>
<protein>
    <recommendedName>
        <fullName evidence="4">High osmolarity signaling protein SHO1</fullName>
    </recommendedName>
    <alternativeName>
        <fullName evidence="3">High osmolarity signaling protein sho1</fullName>
    </alternativeName>
    <alternativeName>
        <fullName evidence="11 12">Osmosensor SHO1</fullName>
    </alternativeName>
</protein>
<proteinExistence type="inferred from homology"/>
<dbReference type="SMART" id="SM00326">
    <property type="entry name" value="SH3"/>
    <property type="match status" value="1"/>
</dbReference>
<evidence type="ECO:0000256" key="2">
    <source>
        <dbReference type="ARBA" id="ARBA00009739"/>
    </source>
</evidence>
<feature type="domain" description="SH3" evidence="16">
    <location>
        <begin position="248"/>
        <end position="309"/>
    </location>
</feature>
<dbReference type="PANTHER" id="PTHR15735">
    <property type="entry name" value="FCH AND DOUBLE SH3 DOMAINS PROTEIN"/>
    <property type="match status" value="1"/>
</dbReference>
<comment type="caution">
    <text evidence="17">The sequence shown here is derived from an EMBL/GenBank/DDBJ whole genome shotgun (WGS) entry which is preliminary data.</text>
</comment>
<evidence type="ECO:0000256" key="5">
    <source>
        <dbReference type="ARBA" id="ARBA00022443"/>
    </source>
</evidence>
<accession>A0A8J5UKJ0</accession>
<keyword evidence="18" id="KW-1185">Reference proteome</keyword>
<keyword evidence="9" id="KW-0346">Stress response</keyword>
<feature type="region of interest" description="Disordered" evidence="14">
    <location>
        <begin position="212"/>
        <end position="236"/>
    </location>
</feature>
<feature type="transmembrane region" description="Helical" evidence="15">
    <location>
        <begin position="12"/>
        <end position="31"/>
    </location>
</feature>
<reference evidence="17 18" key="1">
    <citation type="journal article" date="2021" name="DNA Res.">
        <title>Genome analysis of Candida subhashii reveals its hybrid nature and dual mitochondrial genome conformations.</title>
        <authorList>
            <person name="Mixao V."/>
            <person name="Hegedusova E."/>
            <person name="Saus E."/>
            <person name="Pryszcz L.P."/>
            <person name="Cillingova A."/>
            <person name="Nosek J."/>
            <person name="Gabaldon T."/>
        </authorList>
    </citation>
    <scope>NUCLEOTIDE SEQUENCE [LARGE SCALE GENOMIC DNA]</scope>
    <source>
        <strain evidence="17 18">CBS 10753</strain>
    </source>
</reference>
<evidence type="ECO:0000256" key="6">
    <source>
        <dbReference type="ARBA" id="ARBA00022475"/>
    </source>
</evidence>
<feature type="transmembrane region" description="Helical" evidence="15">
    <location>
        <begin position="74"/>
        <end position="94"/>
    </location>
</feature>
<keyword evidence="5 13" id="KW-0728">SH3 domain</keyword>
<evidence type="ECO:0000259" key="16">
    <source>
        <dbReference type="PROSITE" id="PS50002"/>
    </source>
</evidence>
<evidence type="ECO:0000256" key="14">
    <source>
        <dbReference type="SAM" id="MobiDB-lite"/>
    </source>
</evidence>